<sequence length="23" mass="2184">MASPGCSMDVGSGITKTAVAAKT</sequence>
<name>A0A2N9L4F3_9BACT</name>
<evidence type="ECO:0000313" key="3">
    <source>
        <dbReference type="Proteomes" id="UP000239735"/>
    </source>
</evidence>
<accession>A0A2N9L4F3</accession>
<feature type="region of interest" description="Disordered" evidence="1">
    <location>
        <begin position="1"/>
        <end position="23"/>
    </location>
</feature>
<protein>
    <submittedName>
        <fullName evidence="2">Uncharacterized protein</fullName>
    </submittedName>
</protein>
<gene>
    <name evidence="2" type="ORF">SBA5_1340002</name>
</gene>
<organism evidence="2 3">
    <name type="scientific">Candidatus Sulfuritelmatomonas gaucii</name>
    <dbReference type="NCBI Taxonomy" id="2043161"/>
    <lineage>
        <taxon>Bacteria</taxon>
        <taxon>Pseudomonadati</taxon>
        <taxon>Acidobacteriota</taxon>
        <taxon>Terriglobia</taxon>
        <taxon>Terriglobales</taxon>
        <taxon>Acidobacteriaceae</taxon>
        <taxon>Candidatus Sulfuritelmatomonas</taxon>
    </lineage>
</organism>
<proteinExistence type="predicted"/>
<dbReference type="Proteomes" id="UP000239735">
    <property type="component" value="Unassembled WGS sequence"/>
</dbReference>
<evidence type="ECO:0000313" key="2">
    <source>
        <dbReference type="EMBL" id="SPE18111.1"/>
    </source>
</evidence>
<dbReference type="AlphaFoldDB" id="A0A2N9L4F3"/>
<reference evidence="3" key="1">
    <citation type="submission" date="2018-02" db="EMBL/GenBank/DDBJ databases">
        <authorList>
            <person name="Hausmann B."/>
        </authorList>
    </citation>
    <scope>NUCLEOTIDE SEQUENCE [LARGE SCALE GENOMIC DNA]</scope>
    <source>
        <strain evidence="3">Peat soil MAG SbA5</strain>
    </source>
</reference>
<dbReference type="EMBL" id="OKRB01000040">
    <property type="protein sequence ID" value="SPE18111.1"/>
    <property type="molecule type" value="Genomic_DNA"/>
</dbReference>
<evidence type="ECO:0000256" key="1">
    <source>
        <dbReference type="SAM" id="MobiDB-lite"/>
    </source>
</evidence>